<keyword evidence="1" id="KW-0472">Membrane</keyword>
<dbReference type="InterPro" id="IPR014202">
    <property type="entry name" value="Spore_II_R"/>
</dbReference>
<comment type="caution">
    <text evidence="2">The sequence shown here is derived from an EMBL/GenBank/DDBJ whole genome shotgun (WGS) entry which is preliminary data.</text>
</comment>
<reference evidence="2 3" key="1">
    <citation type="submission" date="2019-04" db="EMBL/GenBank/DDBJ databases">
        <title>Lysinibacillus genome sequencing.</title>
        <authorList>
            <person name="Dunlap C."/>
        </authorList>
    </citation>
    <scope>NUCLEOTIDE SEQUENCE [LARGE SCALE GENOMIC DNA]</scope>
    <source>
        <strain evidence="2 3">KCTC 33042</strain>
    </source>
</reference>
<feature type="transmembrane region" description="Helical" evidence="1">
    <location>
        <begin position="16"/>
        <end position="36"/>
    </location>
</feature>
<keyword evidence="3" id="KW-1185">Reference proteome</keyword>
<keyword evidence="1" id="KW-0812">Transmembrane</keyword>
<evidence type="ECO:0000256" key="1">
    <source>
        <dbReference type="SAM" id="Phobius"/>
    </source>
</evidence>
<organism evidence="2 3">
    <name type="scientific">Lysinibacillus tabacifolii</name>
    <dbReference type="NCBI Taxonomy" id="1173107"/>
    <lineage>
        <taxon>Bacteria</taxon>
        <taxon>Bacillati</taxon>
        <taxon>Bacillota</taxon>
        <taxon>Bacilli</taxon>
        <taxon>Bacillales</taxon>
        <taxon>Bacillaceae</taxon>
        <taxon>Lysinibacillus</taxon>
    </lineage>
</organism>
<dbReference type="EMBL" id="SZPT01000002">
    <property type="protein sequence ID" value="TKI48831.1"/>
    <property type="molecule type" value="Genomic_DNA"/>
</dbReference>
<dbReference type="Proteomes" id="UP000308330">
    <property type="component" value="Unassembled WGS sequence"/>
</dbReference>
<keyword evidence="1" id="KW-1133">Transmembrane helix</keyword>
<protein>
    <submittedName>
        <fullName evidence="2">Stage II sporulation protein R</fullName>
    </submittedName>
</protein>
<dbReference type="Pfam" id="PF09551">
    <property type="entry name" value="Spore_II_R"/>
    <property type="match status" value="1"/>
</dbReference>
<gene>
    <name evidence="2" type="ORF">FC748_14560</name>
</gene>
<name>A0ABY2T0G7_9BACI</name>
<sequence>MLNEYKIVRFPKQNSILAFARLVIIAIALQLCILYIPSLIGSAQQAMNHQQENDFRIRVIANSNTTNDQLEKEQLVKDLKPYLLEVGATTDVDNDSIATLKKNIEAQIKENYPQLHTQVVLGDNLFPPKRQEAMFYPQNMYHSIVVKIGDARGDNWWCSIFPSICEPEQEEKKEEKKEEKEQVTFFIWEWIKGIFE</sequence>
<evidence type="ECO:0000313" key="2">
    <source>
        <dbReference type="EMBL" id="TKI48831.1"/>
    </source>
</evidence>
<evidence type="ECO:0000313" key="3">
    <source>
        <dbReference type="Proteomes" id="UP000308330"/>
    </source>
</evidence>
<proteinExistence type="predicted"/>
<accession>A0ABY2T0G7</accession>
<dbReference type="RefSeq" id="WP_108030613.1">
    <property type="nucleotide sequence ID" value="NZ_PYUE01000005.1"/>
</dbReference>